<accession>G7KPC7</accession>
<organism evidence="1 3">
    <name type="scientific">Medicago truncatula</name>
    <name type="common">Barrel medic</name>
    <name type="synonym">Medicago tribuloides</name>
    <dbReference type="NCBI Taxonomy" id="3880"/>
    <lineage>
        <taxon>Eukaryota</taxon>
        <taxon>Viridiplantae</taxon>
        <taxon>Streptophyta</taxon>
        <taxon>Embryophyta</taxon>
        <taxon>Tracheophyta</taxon>
        <taxon>Spermatophyta</taxon>
        <taxon>Magnoliopsida</taxon>
        <taxon>eudicotyledons</taxon>
        <taxon>Gunneridae</taxon>
        <taxon>Pentapetalae</taxon>
        <taxon>rosids</taxon>
        <taxon>fabids</taxon>
        <taxon>Fabales</taxon>
        <taxon>Fabaceae</taxon>
        <taxon>Papilionoideae</taxon>
        <taxon>50 kb inversion clade</taxon>
        <taxon>NPAAA clade</taxon>
        <taxon>Hologalegina</taxon>
        <taxon>IRL clade</taxon>
        <taxon>Trifolieae</taxon>
        <taxon>Medicago</taxon>
    </lineage>
</organism>
<dbReference type="EMBL" id="CM001222">
    <property type="protein sequence ID" value="AES76002.1"/>
    <property type="molecule type" value="Genomic_DNA"/>
</dbReference>
<keyword evidence="3" id="KW-1185">Reference proteome</keyword>
<sequence length="68" mass="7673">MSTTSQIYTLANENMKDEKYPKISLYGRQISLCSDHVSSIRTIKSKNQVLTKTSLRKTGLTFGVLFSL</sequence>
<dbReference type="AlphaFoldDB" id="G7KPC7"/>
<reference evidence="1 3" key="2">
    <citation type="journal article" date="2014" name="BMC Genomics">
        <title>An improved genome release (version Mt4.0) for the model legume Medicago truncatula.</title>
        <authorList>
            <person name="Tang H."/>
            <person name="Krishnakumar V."/>
            <person name="Bidwell S."/>
            <person name="Rosen B."/>
            <person name="Chan A."/>
            <person name="Zhou S."/>
            <person name="Gentzbittel L."/>
            <person name="Childs K.L."/>
            <person name="Yandell M."/>
            <person name="Gundlach H."/>
            <person name="Mayer K.F."/>
            <person name="Schwartz D.C."/>
            <person name="Town C.D."/>
        </authorList>
    </citation>
    <scope>GENOME REANNOTATION</scope>
    <source>
        <strain evidence="2 3">cv. Jemalong A17</strain>
    </source>
</reference>
<reference evidence="1 3" key="1">
    <citation type="journal article" date="2011" name="Nature">
        <title>The Medicago genome provides insight into the evolution of rhizobial symbioses.</title>
        <authorList>
            <person name="Young N.D."/>
            <person name="Debelle F."/>
            <person name="Oldroyd G.E."/>
            <person name="Geurts R."/>
            <person name="Cannon S.B."/>
            <person name="Udvardi M.K."/>
            <person name="Benedito V.A."/>
            <person name="Mayer K.F."/>
            <person name="Gouzy J."/>
            <person name="Schoof H."/>
            <person name="Van de Peer Y."/>
            <person name="Proost S."/>
            <person name="Cook D.R."/>
            <person name="Meyers B.C."/>
            <person name="Spannagl M."/>
            <person name="Cheung F."/>
            <person name="De Mita S."/>
            <person name="Krishnakumar V."/>
            <person name="Gundlach H."/>
            <person name="Zhou S."/>
            <person name="Mudge J."/>
            <person name="Bharti A.K."/>
            <person name="Murray J.D."/>
            <person name="Naoumkina M.A."/>
            <person name="Rosen B."/>
            <person name="Silverstein K.A."/>
            <person name="Tang H."/>
            <person name="Rombauts S."/>
            <person name="Zhao P.X."/>
            <person name="Zhou P."/>
            <person name="Barbe V."/>
            <person name="Bardou P."/>
            <person name="Bechner M."/>
            <person name="Bellec A."/>
            <person name="Berger A."/>
            <person name="Berges H."/>
            <person name="Bidwell S."/>
            <person name="Bisseling T."/>
            <person name="Choisne N."/>
            <person name="Couloux A."/>
            <person name="Denny R."/>
            <person name="Deshpande S."/>
            <person name="Dai X."/>
            <person name="Doyle J.J."/>
            <person name="Dudez A.M."/>
            <person name="Farmer A.D."/>
            <person name="Fouteau S."/>
            <person name="Franken C."/>
            <person name="Gibelin C."/>
            <person name="Gish J."/>
            <person name="Goldstein S."/>
            <person name="Gonzalez A.J."/>
            <person name="Green P.J."/>
            <person name="Hallab A."/>
            <person name="Hartog M."/>
            <person name="Hua A."/>
            <person name="Humphray S.J."/>
            <person name="Jeong D.H."/>
            <person name="Jing Y."/>
            <person name="Jocker A."/>
            <person name="Kenton S.M."/>
            <person name="Kim D.J."/>
            <person name="Klee K."/>
            <person name="Lai H."/>
            <person name="Lang C."/>
            <person name="Lin S."/>
            <person name="Macmil S.L."/>
            <person name="Magdelenat G."/>
            <person name="Matthews L."/>
            <person name="McCorrison J."/>
            <person name="Monaghan E.L."/>
            <person name="Mun J.H."/>
            <person name="Najar F.Z."/>
            <person name="Nicholson C."/>
            <person name="Noirot C."/>
            <person name="O'Bleness M."/>
            <person name="Paule C.R."/>
            <person name="Poulain J."/>
            <person name="Prion F."/>
            <person name="Qin B."/>
            <person name="Qu C."/>
            <person name="Retzel E.F."/>
            <person name="Riddle C."/>
            <person name="Sallet E."/>
            <person name="Samain S."/>
            <person name="Samson N."/>
            <person name="Sanders I."/>
            <person name="Saurat O."/>
            <person name="Scarpelli C."/>
            <person name="Schiex T."/>
            <person name="Segurens B."/>
            <person name="Severin A.J."/>
            <person name="Sherrier D.J."/>
            <person name="Shi R."/>
            <person name="Sims S."/>
            <person name="Singer S.R."/>
            <person name="Sinharoy S."/>
            <person name="Sterck L."/>
            <person name="Viollet A."/>
            <person name="Wang B.B."/>
            <person name="Wang K."/>
            <person name="Wang M."/>
            <person name="Wang X."/>
            <person name="Warfsmann J."/>
            <person name="Weissenbach J."/>
            <person name="White D.D."/>
            <person name="White J.D."/>
            <person name="Wiley G.B."/>
            <person name="Wincker P."/>
            <person name="Xing Y."/>
            <person name="Yang L."/>
            <person name="Yao Z."/>
            <person name="Ying F."/>
            <person name="Zhai J."/>
            <person name="Zhou L."/>
            <person name="Zuber A."/>
            <person name="Denarie J."/>
            <person name="Dixon R.A."/>
            <person name="May G.D."/>
            <person name="Schwartz D.C."/>
            <person name="Rogers J."/>
            <person name="Quetier F."/>
            <person name="Town C.D."/>
            <person name="Roe B.A."/>
        </authorList>
    </citation>
    <scope>NUCLEOTIDE SEQUENCE [LARGE SCALE GENOMIC DNA]</scope>
    <source>
        <strain evidence="1">A17</strain>
        <strain evidence="2 3">cv. Jemalong A17</strain>
    </source>
</reference>
<name>G7KPC7_MEDTR</name>
<dbReference type="EnsemblPlants" id="AES76002">
    <property type="protein sequence ID" value="AES76002"/>
    <property type="gene ID" value="MTR_6g068950"/>
</dbReference>
<dbReference type="HOGENOM" id="CLU_2797822_0_0_1"/>
<reference evidence="2" key="3">
    <citation type="submission" date="2015-04" db="UniProtKB">
        <authorList>
            <consortium name="EnsemblPlants"/>
        </authorList>
    </citation>
    <scope>IDENTIFICATION</scope>
    <source>
        <strain evidence="2">cv. Jemalong A17</strain>
    </source>
</reference>
<protein>
    <submittedName>
        <fullName evidence="1 2">Uncharacterized protein</fullName>
    </submittedName>
</protein>
<dbReference type="Proteomes" id="UP000002051">
    <property type="component" value="Chromosome 6"/>
</dbReference>
<evidence type="ECO:0000313" key="2">
    <source>
        <dbReference type="EnsemblPlants" id="AES76002"/>
    </source>
</evidence>
<proteinExistence type="predicted"/>
<evidence type="ECO:0000313" key="1">
    <source>
        <dbReference type="EMBL" id="AES76002.1"/>
    </source>
</evidence>
<dbReference type="PaxDb" id="3880-AES76002"/>
<evidence type="ECO:0000313" key="3">
    <source>
        <dbReference type="Proteomes" id="UP000002051"/>
    </source>
</evidence>
<gene>
    <name evidence="1" type="ordered locus">MTR_6g068950</name>
</gene>